<keyword evidence="2" id="KW-1185">Reference proteome</keyword>
<dbReference type="OrthoDB" id="3246731at2759"/>
<evidence type="ECO:0000313" key="1">
    <source>
        <dbReference type="EMBL" id="EIW73871.1"/>
    </source>
</evidence>
<dbReference type="AlphaFoldDB" id="R7SCH4"/>
<evidence type="ECO:0000313" key="2">
    <source>
        <dbReference type="Proteomes" id="UP000053558"/>
    </source>
</evidence>
<name>R7SCH4_CONPW</name>
<proteinExistence type="predicted"/>
<accession>R7SCH4</accession>
<dbReference type="eggNOG" id="ENOG502S31A">
    <property type="taxonomic scope" value="Eukaryota"/>
</dbReference>
<organism evidence="1 2">
    <name type="scientific">Coniophora puteana (strain RWD-64-598)</name>
    <name type="common">Brown rot fungus</name>
    <dbReference type="NCBI Taxonomy" id="741705"/>
    <lineage>
        <taxon>Eukaryota</taxon>
        <taxon>Fungi</taxon>
        <taxon>Dikarya</taxon>
        <taxon>Basidiomycota</taxon>
        <taxon>Agaricomycotina</taxon>
        <taxon>Agaricomycetes</taxon>
        <taxon>Agaricomycetidae</taxon>
        <taxon>Boletales</taxon>
        <taxon>Coniophorineae</taxon>
        <taxon>Coniophoraceae</taxon>
        <taxon>Coniophora</taxon>
    </lineage>
</organism>
<sequence>MAVIDFTESRAAELGYASWHRTADGSLKRGELSTLICRCPVSFVIYEPLDLRRCPQILIVCRNQHSHPPPPAVRTPPIVKAYFIQLLVDMGWKLADATPRRIMLDSGLIGGLRRYLQWPSSITRDPMLQDLHPSLGNLDHTTRLILELRSQHFPAGTGFEGAQLMARQHETLPTEECYIRFADECTEGNEKFRIVICMSPQMSRHLLSAKRLSIDTSFKRLHGWQEFEMESWDNENMKSVVGDRAFTSSQTAIAHFVLFRLIFEIAELDTGVPVAFRHIHGYGFESVIADGHKGQGLGLGKFCMHLCRGMEVYCSSEPHRRLCDLGPYDHLRRFYRPCVVHYKRNILAIRSHITSEVQADMFSLSSCEPHPDFEGTLKLIANGGKKAKAWLNDKVTGTKFALTAIYWPRSLIPLHIWKASPSTTNGNEQAHRSINRDGVNLTLLGGIMRGFQYDERAMRSIAYQQDTGVLNRDYMATHVYRATRSISRRVAVANGQYSQYEGAAGDAYDHATTTVDQHYGAESQLQLPDNAVTYQYPNNVSIHPDTSDIPSSSFSTLAWALTPGAHVSDPVVTEYRTGHIRTMEPVYISTYSALAGALGANGNEPTSKLHLEAQFLKFGPCYDIWAYGFERFNGLISHFNHSQNEGGELEATLMRRWWSITFNYELIMQLEALPDKTKEDQECIELLKDKLCAAKLIGTNAMKSHLPSRLLRTVGVSTQLTQKNQLSVKWSYSISGVTGKIVAVWCSLRIPTSGPIFQVCVLCYRQSAETQYPLHVEEKYKEDQKLKTDISLTRRFHAGPDIFDFPWTIRASDLGVASWDAETYEELEVIPMTSLSGHFVLAPASVKERDRLTLGYNCL</sequence>
<gene>
    <name evidence="1" type="ORF">CONPUDRAFT_147995</name>
</gene>
<dbReference type="Proteomes" id="UP000053558">
    <property type="component" value="Unassembled WGS sequence"/>
</dbReference>
<dbReference type="RefSeq" id="XP_007775952.1">
    <property type="nucleotide sequence ID" value="XM_007777762.1"/>
</dbReference>
<dbReference type="EMBL" id="JH711614">
    <property type="protein sequence ID" value="EIW73871.1"/>
    <property type="molecule type" value="Genomic_DNA"/>
</dbReference>
<dbReference type="GeneID" id="19202411"/>
<protein>
    <submittedName>
        <fullName evidence="1">Uncharacterized protein</fullName>
    </submittedName>
</protein>
<dbReference type="KEGG" id="cput:CONPUDRAFT_147995"/>
<reference evidence="2" key="1">
    <citation type="journal article" date="2012" name="Science">
        <title>The Paleozoic origin of enzymatic lignin decomposition reconstructed from 31 fungal genomes.</title>
        <authorList>
            <person name="Floudas D."/>
            <person name="Binder M."/>
            <person name="Riley R."/>
            <person name="Barry K."/>
            <person name="Blanchette R.A."/>
            <person name="Henrissat B."/>
            <person name="Martinez A.T."/>
            <person name="Otillar R."/>
            <person name="Spatafora J.W."/>
            <person name="Yadav J.S."/>
            <person name="Aerts A."/>
            <person name="Benoit I."/>
            <person name="Boyd A."/>
            <person name="Carlson A."/>
            <person name="Copeland A."/>
            <person name="Coutinho P.M."/>
            <person name="de Vries R.P."/>
            <person name="Ferreira P."/>
            <person name="Findley K."/>
            <person name="Foster B."/>
            <person name="Gaskell J."/>
            <person name="Glotzer D."/>
            <person name="Gorecki P."/>
            <person name="Heitman J."/>
            <person name="Hesse C."/>
            <person name="Hori C."/>
            <person name="Igarashi K."/>
            <person name="Jurgens J.A."/>
            <person name="Kallen N."/>
            <person name="Kersten P."/>
            <person name="Kohler A."/>
            <person name="Kuees U."/>
            <person name="Kumar T.K.A."/>
            <person name="Kuo A."/>
            <person name="LaButti K."/>
            <person name="Larrondo L.F."/>
            <person name="Lindquist E."/>
            <person name="Ling A."/>
            <person name="Lombard V."/>
            <person name="Lucas S."/>
            <person name="Lundell T."/>
            <person name="Martin R."/>
            <person name="McLaughlin D.J."/>
            <person name="Morgenstern I."/>
            <person name="Morin E."/>
            <person name="Murat C."/>
            <person name="Nagy L.G."/>
            <person name="Nolan M."/>
            <person name="Ohm R.A."/>
            <person name="Patyshakuliyeva A."/>
            <person name="Rokas A."/>
            <person name="Ruiz-Duenas F.J."/>
            <person name="Sabat G."/>
            <person name="Salamov A."/>
            <person name="Samejima M."/>
            <person name="Schmutz J."/>
            <person name="Slot J.C."/>
            <person name="St John F."/>
            <person name="Stenlid J."/>
            <person name="Sun H."/>
            <person name="Sun S."/>
            <person name="Syed K."/>
            <person name="Tsang A."/>
            <person name="Wiebenga A."/>
            <person name="Young D."/>
            <person name="Pisabarro A."/>
            <person name="Eastwood D.C."/>
            <person name="Martin F."/>
            <person name="Cullen D."/>
            <person name="Grigoriev I.V."/>
            <person name="Hibbett D.S."/>
        </authorList>
    </citation>
    <scope>NUCLEOTIDE SEQUENCE [LARGE SCALE GENOMIC DNA]</scope>
    <source>
        <strain evidence="2">RWD-64-598 SS2</strain>
    </source>
</reference>